<name>A0ABY6U862_BIOOC</name>
<dbReference type="PRINTS" id="PR00723">
    <property type="entry name" value="SUBTILISIN"/>
</dbReference>
<organism evidence="8 9">
    <name type="scientific">Bionectria ochroleuca</name>
    <name type="common">Gliocladium roseum</name>
    <dbReference type="NCBI Taxonomy" id="29856"/>
    <lineage>
        <taxon>Eukaryota</taxon>
        <taxon>Fungi</taxon>
        <taxon>Dikarya</taxon>
        <taxon>Ascomycota</taxon>
        <taxon>Pezizomycotina</taxon>
        <taxon>Sordariomycetes</taxon>
        <taxon>Hypocreomycetidae</taxon>
        <taxon>Hypocreales</taxon>
        <taxon>Bionectriaceae</taxon>
        <taxon>Clonostachys</taxon>
    </lineage>
</organism>
<dbReference type="InterPro" id="IPR050131">
    <property type="entry name" value="Peptidase_S8_subtilisin-like"/>
</dbReference>
<dbReference type="PROSITE" id="PS00138">
    <property type="entry name" value="SUBTILASE_SER"/>
    <property type="match status" value="1"/>
</dbReference>
<feature type="domain" description="Peptidase S8/S53" evidence="6">
    <location>
        <begin position="431"/>
        <end position="642"/>
    </location>
</feature>
<dbReference type="Gene3D" id="3.40.50.200">
    <property type="entry name" value="Peptidase S8/S53 domain"/>
    <property type="match status" value="1"/>
</dbReference>
<proteinExistence type="inferred from homology"/>
<dbReference type="SUPFAM" id="SSF52743">
    <property type="entry name" value="Subtilisin-like"/>
    <property type="match status" value="1"/>
</dbReference>
<dbReference type="PROSITE" id="PS51892">
    <property type="entry name" value="SUBTILASE"/>
    <property type="match status" value="1"/>
</dbReference>
<dbReference type="InterPro" id="IPR056002">
    <property type="entry name" value="DUF7580"/>
</dbReference>
<dbReference type="PANTHER" id="PTHR43806:SF11">
    <property type="entry name" value="CEREVISIN-RELATED"/>
    <property type="match status" value="1"/>
</dbReference>
<gene>
    <name evidence="8" type="ORF">CLO192961_LOCUS208377</name>
</gene>
<dbReference type="InterPro" id="IPR023828">
    <property type="entry name" value="Peptidase_S8_Ser-AS"/>
</dbReference>
<evidence type="ECO:0000313" key="9">
    <source>
        <dbReference type="Proteomes" id="UP000766486"/>
    </source>
</evidence>
<feature type="active site" description="Charge relay system" evidence="5">
    <location>
        <position position="475"/>
    </location>
</feature>
<comment type="caution">
    <text evidence="8">The sequence shown here is derived from an EMBL/GenBank/DDBJ whole genome shotgun (WGS) entry which is preliminary data.</text>
</comment>
<dbReference type="InterPro" id="IPR036852">
    <property type="entry name" value="Peptidase_S8/S53_dom_sf"/>
</dbReference>
<dbReference type="Proteomes" id="UP000766486">
    <property type="component" value="Unassembled WGS sequence"/>
</dbReference>
<keyword evidence="4 5" id="KW-0720">Serine protease</keyword>
<feature type="active site" description="Charge relay system" evidence="5">
    <location>
        <position position="624"/>
    </location>
</feature>
<evidence type="ECO:0000256" key="4">
    <source>
        <dbReference type="ARBA" id="ARBA00022825"/>
    </source>
</evidence>
<evidence type="ECO:0000256" key="3">
    <source>
        <dbReference type="ARBA" id="ARBA00022801"/>
    </source>
</evidence>
<keyword evidence="3 5" id="KW-0378">Hydrolase</keyword>
<reference evidence="8 9" key="1">
    <citation type="submission" date="2019-06" db="EMBL/GenBank/DDBJ databases">
        <authorList>
            <person name="Broberg M."/>
        </authorList>
    </citation>
    <scope>NUCLEOTIDE SEQUENCE [LARGE SCALE GENOMIC DNA]</scope>
</reference>
<sequence length="710" mass="77809">MNRPGFTLLEICVKFPREESGINSLREVVERFVESVDKATQNWGQMLGFAPQDCAIIRQASESSNSFTILFSQLTGNGECDAQHQAKLNLSGPTLNPLRVMIRGCQEATGDRWLPAVLEYSRKQPQSDILPLGSICSSTESPEALTNFFDSNMMWTIRDDNGSSSSTIPPAERCLQDYLDARRSGGPELDLNCRSLAECLLAAAFFQLSGSPWMNQPLEAECISLCPPDDRWLEQWRPHALRTLAPNTVVGNLGDSVAALAVLVLELETERKASWTETDKDFDTGERSHAKRLGRLLGEWGGKITDDDRKMAHACLEFNCRVRNLADKCVPEDVKTPAAIYKWILQPIVKRSAGRFRQIEQLFTEILAPRAHIPSSRNISSDNSGDLFDGEDSPFDNALLKASKDFFATAKGFLEYTEQQRGDHCVCPRKKIALLDTGVDLGHVEVSCAVDDGRVNKEESKSFITSAWNEDADKHGTIVASLALRAAPTAEIVIGKVCETRKDGAIALPVLANGINWATDEIKADVICLASGYRESNEAVEKAVANAVKKGVLVIAAASNSGALDGRARPACLNGVVCMHAAEGYGRPGAMNPPKVASDNNFSTLGVGVDVLWKGEEMLKSGTSFATPIAAGFAACMLEFVDTNVTGLSSFALENWKTKRGMQAIFEMMSLEVPEKDGYQFINPKYLCKWEDPNEVRTAVGRVKKRIQEL</sequence>
<feature type="active site" description="Charge relay system" evidence="5">
    <location>
        <position position="436"/>
    </location>
</feature>
<evidence type="ECO:0000259" key="6">
    <source>
        <dbReference type="Pfam" id="PF00082"/>
    </source>
</evidence>
<dbReference type="Pfam" id="PF24476">
    <property type="entry name" value="DUF7580"/>
    <property type="match status" value="1"/>
</dbReference>
<dbReference type="InterPro" id="IPR015500">
    <property type="entry name" value="Peptidase_S8_subtilisin-rel"/>
</dbReference>
<keyword evidence="2 5" id="KW-0645">Protease</keyword>
<dbReference type="InterPro" id="IPR000209">
    <property type="entry name" value="Peptidase_S8/S53_dom"/>
</dbReference>
<accession>A0ABY6U862</accession>
<evidence type="ECO:0008006" key="10">
    <source>
        <dbReference type="Google" id="ProtNLM"/>
    </source>
</evidence>
<evidence type="ECO:0000256" key="2">
    <source>
        <dbReference type="ARBA" id="ARBA00022670"/>
    </source>
</evidence>
<dbReference type="Pfam" id="PF00082">
    <property type="entry name" value="Peptidase_S8"/>
    <property type="match status" value="1"/>
</dbReference>
<feature type="domain" description="DUF7580" evidence="7">
    <location>
        <begin position="62"/>
        <end position="350"/>
    </location>
</feature>
<comment type="similarity">
    <text evidence="1 5">Belongs to the peptidase S8 family.</text>
</comment>
<dbReference type="EMBL" id="CABFNS010000767">
    <property type="protein sequence ID" value="VUC27265.1"/>
    <property type="molecule type" value="Genomic_DNA"/>
</dbReference>
<evidence type="ECO:0000256" key="1">
    <source>
        <dbReference type="ARBA" id="ARBA00011073"/>
    </source>
</evidence>
<dbReference type="CDD" id="cd00306">
    <property type="entry name" value="Peptidases_S8_S53"/>
    <property type="match status" value="1"/>
</dbReference>
<keyword evidence="9" id="KW-1185">Reference proteome</keyword>
<evidence type="ECO:0000256" key="5">
    <source>
        <dbReference type="PROSITE-ProRule" id="PRU01240"/>
    </source>
</evidence>
<protein>
    <recommendedName>
        <fullName evidence="10">Peptidase S8/S53 domain-containing protein</fullName>
    </recommendedName>
</protein>
<evidence type="ECO:0000259" key="7">
    <source>
        <dbReference type="Pfam" id="PF24476"/>
    </source>
</evidence>
<dbReference type="PANTHER" id="PTHR43806">
    <property type="entry name" value="PEPTIDASE S8"/>
    <property type="match status" value="1"/>
</dbReference>
<evidence type="ECO:0000313" key="8">
    <source>
        <dbReference type="EMBL" id="VUC27265.1"/>
    </source>
</evidence>